<feature type="signal peptide" evidence="1">
    <location>
        <begin position="1"/>
        <end position="21"/>
    </location>
</feature>
<sequence>MNLRIIILINFIAICVDRGSSSTFYGNCKKQCEDNAGDLENEINKALMSRCLSRCTDEAFTWCKVSCQQNLESQGEQREACYGELDIYHMFNPPAK</sequence>
<name>A0A4S2M471_OPIFE</name>
<feature type="chain" id="PRO_5020405647" evidence="1">
    <location>
        <begin position="22"/>
        <end position="96"/>
    </location>
</feature>
<evidence type="ECO:0000256" key="1">
    <source>
        <dbReference type="SAM" id="SignalP"/>
    </source>
</evidence>
<dbReference type="EMBL" id="SJOL01006176">
    <property type="protein sequence ID" value="TGZ69189.1"/>
    <property type="molecule type" value="Genomic_DNA"/>
</dbReference>
<keyword evidence="1" id="KW-0732">Signal</keyword>
<dbReference type="Proteomes" id="UP000308267">
    <property type="component" value="Unassembled WGS sequence"/>
</dbReference>
<evidence type="ECO:0000313" key="3">
    <source>
        <dbReference type="Proteomes" id="UP000308267"/>
    </source>
</evidence>
<protein>
    <submittedName>
        <fullName evidence="2">Uncharacterized protein</fullName>
    </submittedName>
</protein>
<gene>
    <name evidence="2" type="ORF">CRM22_003865</name>
</gene>
<comment type="caution">
    <text evidence="2">The sequence shown here is derived from an EMBL/GenBank/DDBJ whole genome shotgun (WGS) entry which is preliminary data.</text>
</comment>
<reference evidence="2 3" key="1">
    <citation type="journal article" date="2019" name="BMC Genomics">
        <title>New insights from Opisthorchis felineus genome: update on genomics of the epidemiologically important liver flukes.</title>
        <authorList>
            <person name="Ershov N.I."/>
            <person name="Mordvinov V.A."/>
            <person name="Prokhortchouk E.B."/>
            <person name="Pakharukova M.Y."/>
            <person name="Gunbin K.V."/>
            <person name="Ustyantsev K."/>
            <person name="Genaev M.A."/>
            <person name="Blinov A.G."/>
            <person name="Mazur A."/>
            <person name="Boulygina E."/>
            <person name="Tsygankova S."/>
            <person name="Khrameeva E."/>
            <person name="Chekanov N."/>
            <person name="Fan G."/>
            <person name="Xiao A."/>
            <person name="Zhang H."/>
            <person name="Xu X."/>
            <person name="Yang H."/>
            <person name="Solovyev V."/>
            <person name="Lee S.M."/>
            <person name="Liu X."/>
            <person name="Afonnikov D.A."/>
            <person name="Skryabin K.G."/>
        </authorList>
    </citation>
    <scope>NUCLEOTIDE SEQUENCE [LARGE SCALE GENOMIC DNA]</scope>
    <source>
        <strain evidence="2">AK-0245</strain>
        <tissue evidence="2">Whole organism</tissue>
    </source>
</reference>
<accession>A0A4S2M471</accession>
<evidence type="ECO:0000313" key="2">
    <source>
        <dbReference type="EMBL" id="TGZ69189.1"/>
    </source>
</evidence>
<proteinExistence type="predicted"/>
<organism evidence="2 3">
    <name type="scientific">Opisthorchis felineus</name>
    <dbReference type="NCBI Taxonomy" id="147828"/>
    <lineage>
        <taxon>Eukaryota</taxon>
        <taxon>Metazoa</taxon>
        <taxon>Spiralia</taxon>
        <taxon>Lophotrochozoa</taxon>
        <taxon>Platyhelminthes</taxon>
        <taxon>Trematoda</taxon>
        <taxon>Digenea</taxon>
        <taxon>Opisthorchiida</taxon>
        <taxon>Opisthorchiata</taxon>
        <taxon>Opisthorchiidae</taxon>
        <taxon>Opisthorchis</taxon>
    </lineage>
</organism>
<dbReference type="OrthoDB" id="10375025at2759"/>
<dbReference type="AlphaFoldDB" id="A0A4S2M471"/>
<keyword evidence="3" id="KW-1185">Reference proteome</keyword>